<dbReference type="Pfam" id="PF11998">
    <property type="entry name" value="DUF3493"/>
    <property type="match status" value="1"/>
</dbReference>
<dbReference type="EMBL" id="JAQOSQ010000012">
    <property type="protein sequence ID" value="MDJ1184136.1"/>
    <property type="molecule type" value="Genomic_DNA"/>
</dbReference>
<keyword evidence="2" id="KW-0472">Membrane</keyword>
<dbReference type="Proteomes" id="UP001232992">
    <property type="component" value="Unassembled WGS sequence"/>
</dbReference>
<gene>
    <name evidence="3" type="ORF">PMH09_13165</name>
</gene>
<name>A0ABT7BY64_9CYAN</name>
<accession>A0ABT7BY64</accession>
<reference evidence="3 4" key="1">
    <citation type="submission" date="2023-01" db="EMBL/GenBank/DDBJ databases">
        <title>Novel diversity within Roseofilum (Cyanobacteria; Desertifilaceae) from marine benthic mats with descriptions of four novel species.</title>
        <authorList>
            <person name="Wang Y."/>
            <person name="Berthold D.E."/>
            <person name="Hu J."/>
            <person name="Lefler F.W."/>
            <person name="Laughinghouse H.D. IV."/>
        </authorList>
    </citation>
    <scope>NUCLEOTIDE SEQUENCE [LARGE SCALE GENOMIC DNA]</scope>
    <source>
        <strain evidence="3 4">BLCC-M143</strain>
    </source>
</reference>
<evidence type="ECO:0000313" key="4">
    <source>
        <dbReference type="Proteomes" id="UP001232992"/>
    </source>
</evidence>
<dbReference type="RefSeq" id="WP_283758788.1">
    <property type="nucleotide sequence ID" value="NZ_JAQOSQ010000012.1"/>
</dbReference>
<evidence type="ECO:0000256" key="2">
    <source>
        <dbReference type="SAM" id="Phobius"/>
    </source>
</evidence>
<keyword evidence="2" id="KW-0812">Transmembrane</keyword>
<comment type="caution">
    <text evidence="3">The sequence shown here is derived from an EMBL/GenBank/DDBJ whole genome shotgun (WGS) entry which is preliminary data.</text>
</comment>
<keyword evidence="4" id="KW-1185">Reference proteome</keyword>
<sequence length="100" mass="10937">MASENMASQSPPPHSRQKSALSPEKYARLKAEAKAPYRGLRQFIYVTLGASGLLGMFVFLAKLATGEEIGTTLGNLALQVGVVALMIWLFRLEQKAKSRK</sequence>
<protein>
    <submittedName>
        <fullName evidence="3">DUF3493 domain-containing protein</fullName>
    </submittedName>
</protein>
<evidence type="ECO:0000313" key="3">
    <source>
        <dbReference type="EMBL" id="MDJ1184136.1"/>
    </source>
</evidence>
<feature type="region of interest" description="Disordered" evidence="1">
    <location>
        <begin position="1"/>
        <end position="22"/>
    </location>
</feature>
<dbReference type="InterPro" id="IPR021883">
    <property type="entry name" value="LPA1-like"/>
</dbReference>
<proteinExistence type="predicted"/>
<keyword evidence="2" id="KW-1133">Transmembrane helix</keyword>
<evidence type="ECO:0000256" key="1">
    <source>
        <dbReference type="SAM" id="MobiDB-lite"/>
    </source>
</evidence>
<feature type="transmembrane region" description="Helical" evidence="2">
    <location>
        <begin position="69"/>
        <end position="90"/>
    </location>
</feature>
<organism evidence="3 4">
    <name type="scientific">Roseofilum casamattae BLCC-M143</name>
    <dbReference type="NCBI Taxonomy" id="3022442"/>
    <lineage>
        <taxon>Bacteria</taxon>
        <taxon>Bacillati</taxon>
        <taxon>Cyanobacteriota</taxon>
        <taxon>Cyanophyceae</taxon>
        <taxon>Desertifilales</taxon>
        <taxon>Desertifilaceae</taxon>
        <taxon>Roseofilum</taxon>
        <taxon>Roseofilum casamattae</taxon>
    </lineage>
</organism>
<feature type="transmembrane region" description="Helical" evidence="2">
    <location>
        <begin position="43"/>
        <end position="63"/>
    </location>
</feature>